<name>A0A8H6LX01_9AGAR</name>
<comment type="caution">
    <text evidence="1">The sequence shown here is derived from an EMBL/GenBank/DDBJ whole genome shotgun (WGS) entry which is preliminary data.</text>
</comment>
<dbReference type="AlphaFoldDB" id="A0A8H6LX01"/>
<keyword evidence="2" id="KW-1185">Reference proteome</keyword>
<evidence type="ECO:0000313" key="2">
    <source>
        <dbReference type="Proteomes" id="UP000521943"/>
    </source>
</evidence>
<reference evidence="1 2" key="1">
    <citation type="submission" date="2020-07" db="EMBL/GenBank/DDBJ databases">
        <title>Comparative genomics of pyrophilous fungi reveals a link between fire events and developmental genes.</title>
        <authorList>
            <consortium name="DOE Joint Genome Institute"/>
            <person name="Steindorff A.S."/>
            <person name="Carver A."/>
            <person name="Calhoun S."/>
            <person name="Stillman K."/>
            <person name="Liu H."/>
            <person name="Lipzen A."/>
            <person name="Pangilinan J."/>
            <person name="Labutti K."/>
            <person name="Bruns T.D."/>
            <person name="Grigoriev I.V."/>
        </authorList>
    </citation>
    <scope>NUCLEOTIDE SEQUENCE [LARGE SCALE GENOMIC DNA]</scope>
    <source>
        <strain evidence="1 2">CBS 144469</strain>
    </source>
</reference>
<sequence>MASNARHSLVNVLLRGAASGSIAHMQLLAARYPYNRTDIRPVQATIGFVRSDPGHQSNGAETLQSAWSLVIAGNVVKEIIKNEEDMSVPSTVTLVDTINEHWLDITNSIPRLLSHPSARQYLSAIVHLMINLTRSPFISILWGHPSATVNMVLHMWSSKITNNRHATMCPSVARLINTCLENDVLAQTLLDMLQGSSSFDGRRFYRAFTVRIEELGRLVSGRGEDKSYVDVALLQLETYQDMLLQLSKQYSGAWDSLIAARVLVAYANAFYQIALKANGTSSYTLRICVQIGSLLSSISFDASNLIRKLSQLFSGNLAKTLYTLLTTHSPHSPPYMAVRSVLVSLTSYLPYSSVCHSVTGTLALRSPEAMVPSQAGPAWEAFLLSIAYAIQADRVKSECFQYACDNLGRCQKEDWDALHRSECHQAKKERLDRSQSRITFHWGSRGSLAAELVILDRTRPLDTNTGDSVVIVDLRRDELPHVSRMPVPLHLQKRSGYGPSHLQPRLSAMAHSFDVKNIRLVEVIYGHGQKSYHVIARLWEDISGEWRFLNGVGLVSEANDVDEEVTYEVDLKFSGCLAVVHQFSVTQNSRSLQYSCAYTV</sequence>
<gene>
    <name evidence="1" type="ORF">DFP72DRAFT_858418</name>
</gene>
<accession>A0A8H6LX01</accession>
<dbReference type="EMBL" id="JACGCI010000136">
    <property type="protein sequence ID" value="KAF6743777.1"/>
    <property type="molecule type" value="Genomic_DNA"/>
</dbReference>
<evidence type="ECO:0000313" key="1">
    <source>
        <dbReference type="EMBL" id="KAF6743777.1"/>
    </source>
</evidence>
<proteinExistence type="predicted"/>
<organism evidence="1 2">
    <name type="scientific">Ephemerocybe angulata</name>
    <dbReference type="NCBI Taxonomy" id="980116"/>
    <lineage>
        <taxon>Eukaryota</taxon>
        <taxon>Fungi</taxon>
        <taxon>Dikarya</taxon>
        <taxon>Basidiomycota</taxon>
        <taxon>Agaricomycotina</taxon>
        <taxon>Agaricomycetes</taxon>
        <taxon>Agaricomycetidae</taxon>
        <taxon>Agaricales</taxon>
        <taxon>Agaricineae</taxon>
        <taxon>Psathyrellaceae</taxon>
        <taxon>Ephemerocybe</taxon>
    </lineage>
</organism>
<dbReference type="Proteomes" id="UP000521943">
    <property type="component" value="Unassembled WGS sequence"/>
</dbReference>
<protein>
    <submittedName>
        <fullName evidence="1">Uncharacterized protein</fullName>
    </submittedName>
</protein>